<evidence type="ECO:0000313" key="2">
    <source>
        <dbReference type="EMBL" id="CAR43524.1"/>
    </source>
</evidence>
<reference evidence="2 3" key="1">
    <citation type="journal article" date="2008" name="J. Bacteriol.">
        <title>Complete genome sequence of uropathogenic Proteus mirabilis, a master of both adherence and motility.</title>
        <authorList>
            <person name="Pearson M.M."/>
            <person name="Sebaihia M."/>
            <person name="Churcher C."/>
            <person name="Quail M.A."/>
            <person name="Seshasayee A.S."/>
            <person name="Luscombe N.M."/>
            <person name="Abdellah Z."/>
            <person name="Arrosmith C."/>
            <person name="Atkin B."/>
            <person name="Chillingworth T."/>
            <person name="Hauser H."/>
            <person name="Jagels K."/>
            <person name="Moule S."/>
            <person name="Mungall K."/>
            <person name="Norbertczak H."/>
            <person name="Rabbinowitsch E."/>
            <person name="Walker D."/>
            <person name="Whithead S."/>
            <person name="Thomson N.R."/>
            <person name="Rather P.N."/>
            <person name="Parkhill J."/>
            <person name="Mobley H.L."/>
        </authorList>
    </citation>
    <scope>NUCLEOTIDE SEQUENCE [LARGE SCALE GENOMIC DNA]</scope>
    <source>
        <strain evidence="2 3">HI4320</strain>
    </source>
</reference>
<gene>
    <name evidence="2" type="ordered locus">PMI1689</name>
</gene>
<evidence type="ECO:0000256" key="1">
    <source>
        <dbReference type="SAM" id="Phobius"/>
    </source>
</evidence>
<accession>B4EYY6</accession>
<dbReference type="HOGENOM" id="CLU_2247655_0_0_6"/>
<dbReference type="AlphaFoldDB" id="B4EYY6"/>
<protein>
    <submittedName>
        <fullName evidence="2">Membrane protein</fullName>
    </submittedName>
</protein>
<keyword evidence="1" id="KW-1133">Transmembrane helix</keyword>
<organism evidence="2 3">
    <name type="scientific">Proteus mirabilis (strain HI4320)</name>
    <dbReference type="NCBI Taxonomy" id="529507"/>
    <lineage>
        <taxon>Bacteria</taxon>
        <taxon>Pseudomonadati</taxon>
        <taxon>Pseudomonadota</taxon>
        <taxon>Gammaproteobacteria</taxon>
        <taxon>Enterobacterales</taxon>
        <taxon>Morganellaceae</taxon>
        <taxon>Proteus</taxon>
    </lineage>
</organism>
<dbReference type="EnsemblBacteria" id="CAR43524">
    <property type="protein sequence ID" value="CAR43524"/>
    <property type="gene ID" value="PMI1689"/>
</dbReference>
<feature type="transmembrane region" description="Helical" evidence="1">
    <location>
        <begin position="57"/>
        <end position="76"/>
    </location>
</feature>
<keyword evidence="1" id="KW-0472">Membrane</keyword>
<keyword evidence="1" id="KW-0812">Transmembrane</keyword>
<dbReference type="KEGG" id="pmr:PMI1689"/>
<sequence length="104" mass="12139">MLNTKEKNILRNIEKSVLCRNIKFNIKCNLQTTFFTIVFSLFFIFSKSITLTLQSKISISLLIVLFVYLFGSWHSFRNIKLATKLTIIYIKIKLKKLVNNLSSS</sequence>
<name>B4EYY6_PROMH</name>
<dbReference type="Proteomes" id="UP000008319">
    <property type="component" value="Chromosome"/>
</dbReference>
<proteinExistence type="predicted"/>
<evidence type="ECO:0000313" key="3">
    <source>
        <dbReference type="Proteomes" id="UP000008319"/>
    </source>
</evidence>
<dbReference type="EMBL" id="AM942759">
    <property type="protein sequence ID" value="CAR43524.1"/>
    <property type="molecule type" value="Genomic_DNA"/>
</dbReference>
<feature type="transmembrane region" description="Helical" evidence="1">
    <location>
        <begin position="28"/>
        <end position="45"/>
    </location>
</feature>
<keyword evidence="3" id="KW-1185">Reference proteome</keyword>